<keyword evidence="8" id="KW-0862">Zinc</keyword>
<evidence type="ECO:0000256" key="4">
    <source>
        <dbReference type="ARBA" id="ARBA00022581"/>
    </source>
</evidence>
<keyword evidence="10" id="KW-0899">Viral immunoevasion</keyword>
<evidence type="ECO:0000256" key="1">
    <source>
        <dbReference type="ARBA" id="ARBA00006158"/>
    </source>
</evidence>
<dbReference type="InterPro" id="IPR002568">
    <property type="entry name" value="Carla-bd"/>
</dbReference>
<keyword evidence="6" id="KW-0479">Metal-binding</keyword>
<dbReference type="GO" id="GO:0052170">
    <property type="term" value="P:symbiont-mediated suppression of host innate immune response"/>
    <property type="evidence" value="ECO:0007669"/>
    <property type="project" value="UniProtKB-KW"/>
</dbReference>
<evidence type="ECO:0000256" key="6">
    <source>
        <dbReference type="ARBA" id="ARBA00022723"/>
    </source>
</evidence>
<dbReference type="EMBL" id="MH558035">
    <property type="protein sequence ID" value="QBL75481.1"/>
    <property type="molecule type" value="Genomic_RNA"/>
</dbReference>
<keyword evidence="7" id="KW-0863">Zinc-finger</keyword>
<dbReference type="GO" id="GO:0003677">
    <property type="term" value="F:DNA binding"/>
    <property type="evidence" value="ECO:0007669"/>
    <property type="project" value="UniProtKB-KW"/>
</dbReference>
<evidence type="ECO:0000256" key="10">
    <source>
        <dbReference type="ARBA" id="ARBA00023280"/>
    </source>
</evidence>
<evidence type="ECO:0000256" key="7">
    <source>
        <dbReference type="ARBA" id="ARBA00022771"/>
    </source>
</evidence>
<accession>A0A482CJL5</accession>
<keyword evidence="9" id="KW-0238">DNA-binding</keyword>
<evidence type="ECO:0000256" key="5">
    <source>
        <dbReference type="ARBA" id="ARBA00022632"/>
    </source>
</evidence>
<dbReference type="GO" id="GO:0008270">
    <property type="term" value="F:zinc ion binding"/>
    <property type="evidence" value="ECO:0007669"/>
    <property type="project" value="UniProtKB-KW"/>
</dbReference>
<evidence type="ECO:0000256" key="8">
    <source>
        <dbReference type="ARBA" id="ARBA00022833"/>
    </source>
</evidence>
<name>A0A482CJL5_9VIRU</name>
<evidence type="ECO:0000256" key="3">
    <source>
        <dbReference type="ARBA" id="ARBA00022463"/>
    </source>
</evidence>
<dbReference type="Pfam" id="PF01623">
    <property type="entry name" value="Carla_C4"/>
    <property type="match status" value="1"/>
</dbReference>
<evidence type="ECO:0000313" key="11">
    <source>
        <dbReference type="EMBL" id="QBL75481.1"/>
    </source>
</evidence>
<reference evidence="11" key="1">
    <citation type="journal article" date="2019" name="Plant Prot. Sci.">
        <title>High-throughput sequencing of Potato virus M from tomato in Slovakia reveals a divergent variant of the virus.</title>
        <authorList>
            <person name="Glasa M."/>
            <person name="Soltys K."/>
            <person name="Predajna L."/>
            <person name="Sihelska N."/>
            <person name="Budis J."/>
            <person name="Mrkvova M."/>
            <person name="Kraic J."/>
            <person name="Mihalik D."/>
            <person name="Ruiz-Garcia A.B."/>
        </authorList>
    </citation>
    <scope>NUCLEOTIDE SEQUENCE</scope>
    <source>
        <strain evidence="11">T20</strain>
    </source>
</reference>
<keyword evidence="3" id="KW-0941">Suppressor of RNA silencing</keyword>
<comment type="similarity">
    <text evidence="1">Belongs to the carlaviruses nucleic acid-binding protein family.</text>
</comment>
<organism evidence="11">
    <name type="scientific">Potato virus M</name>
    <dbReference type="NCBI Taxonomy" id="12167"/>
    <lineage>
        <taxon>Viruses</taxon>
        <taxon>Riboviria</taxon>
        <taxon>Orthornavirae</taxon>
        <taxon>Kitrinoviricota</taxon>
        <taxon>Alsuviricetes</taxon>
        <taxon>Tymovirales</taxon>
        <taxon>Betaflexiviridae</taxon>
        <taxon>Quinvirinae</taxon>
        <taxon>Carlavirus</taxon>
        <taxon>Carlavirus misolani</taxon>
    </lineage>
</organism>
<evidence type="ECO:0000256" key="2">
    <source>
        <dbReference type="ARBA" id="ARBA00017202"/>
    </source>
</evidence>
<sequence length="108" mass="12188">MKHLNRVALLVTHAIYLHSGSYVFDIAHSIASCAGRPVGGGRSKYARRRRAVSMGRCYRCYRLWPPTVFTTRCDNKNCVPGISYNVRVAQEIEEGVTEVIPSVFEIQE</sequence>
<keyword evidence="5" id="KW-1090">Inhibition of host innate immune response by virus</keyword>
<proteinExistence type="inferred from homology"/>
<protein>
    <recommendedName>
        <fullName evidence="2">RNA silencing suppressor</fullName>
    </recommendedName>
</protein>
<keyword evidence="4" id="KW-0945">Host-virus interaction</keyword>
<dbReference type="GO" id="GO:0006355">
    <property type="term" value="P:regulation of DNA-templated transcription"/>
    <property type="evidence" value="ECO:0007669"/>
    <property type="project" value="InterPro"/>
</dbReference>
<evidence type="ECO:0000256" key="9">
    <source>
        <dbReference type="ARBA" id="ARBA00023125"/>
    </source>
</evidence>